<keyword evidence="2" id="KW-1185">Reference proteome</keyword>
<evidence type="ECO:0000313" key="2">
    <source>
        <dbReference type="Proteomes" id="UP000264800"/>
    </source>
</evidence>
<dbReference type="AlphaFoldDB" id="A0A3Q3B379"/>
<name>A0A3Q3B379_KRYMA</name>
<reference evidence="1" key="2">
    <citation type="submission" date="2025-09" db="UniProtKB">
        <authorList>
            <consortium name="Ensembl"/>
        </authorList>
    </citation>
    <scope>IDENTIFICATION</scope>
</reference>
<dbReference type="Proteomes" id="UP000264800">
    <property type="component" value="Unplaced"/>
</dbReference>
<evidence type="ECO:0008006" key="3">
    <source>
        <dbReference type="Google" id="ProtNLM"/>
    </source>
</evidence>
<proteinExistence type="predicted"/>
<reference evidence="1" key="1">
    <citation type="submission" date="2025-08" db="UniProtKB">
        <authorList>
            <consortium name="Ensembl"/>
        </authorList>
    </citation>
    <scope>IDENTIFICATION</scope>
</reference>
<evidence type="ECO:0000313" key="1">
    <source>
        <dbReference type="Ensembl" id="ENSKMAP00000018464.1"/>
    </source>
</evidence>
<dbReference type="Ensembl" id="ENSKMAT00000018720.1">
    <property type="protein sequence ID" value="ENSKMAP00000018464.1"/>
    <property type="gene ID" value="ENSKMAG00000013739.1"/>
</dbReference>
<dbReference type="GeneTree" id="ENSGT00940000155438"/>
<protein>
    <recommendedName>
        <fullName evidence="3">EH domain-containing protein</fullName>
    </recommendedName>
</protein>
<accession>A0A3Q3B379</accession>
<sequence length="73" mass="7868">KPCLNIFVSVQLSSGNPIYENFYRQVDPGNTGRVGPTEAALFLKKSGLPDLTLGKVEGSVLHCTQMACQTKQA</sequence>
<organism evidence="1 2">
    <name type="scientific">Kryptolebias marmoratus</name>
    <name type="common">Mangrove killifish</name>
    <name type="synonym">Rivulus marmoratus</name>
    <dbReference type="NCBI Taxonomy" id="37003"/>
    <lineage>
        <taxon>Eukaryota</taxon>
        <taxon>Metazoa</taxon>
        <taxon>Chordata</taxon>
        <taxon>Craniata</taxon>
        <taxon>Vertebrata</taxon>
        <taxon>Euteleostomi</taxon>
        <taxon>Actinopterygii</taxon>
        <taxon>Neopterygii</taxon>
        <taxon>Teleostei</taxon>
        <taxon>Neoteleostei</taxon>
        <taxon>Acanthomorphata</taxon>
        <taxon>Ovalentaria</taxon>
        <taxon>Atherinomorphae</taxon>
        <taxon>Cyprinodontiformes</taxon>
        <taxon>Rivulidae</taxon>
        <taxon>Kryptolebias</taxon>
    </lineage>
</organism>
<dbReference type="Gene3D" id="1.10.238.10">
    <property type="entry name" value="EF-hand"/>
    <property type="match status" value="1"/>
</dbReference>
<dbReference type="STRING" id="37003.ENSKMAP00000018464"/>